<proteinExistence type="predicted"/>
<dbReference type="PANTHER" id="PTHR43790">
    <property type="entry name" value="CARBOHYDRATE TRANSPORT ATP-BINDING PROTEIN MG119-RELATED"/>
    <property type="match status" value="1"/>
</dbReference>
<evidence type="ECO:0000313" key="7">
    <source>
        <dbReference type="Proteomes" id="UP000245288"/>
    </source>
</evidence>
<dbReference type="AlphaFoldDB" id="A0A2V1JLI7"/>
<gene>
    <name evidence="6" type="ORF">LG34_15810</name>
</gene>
<dbReference type="Gene3D" id="3.40.50.300">
    <property type="entry name" value="P-loop containing nucleotide triphosphate hydrolases"/>
    <property type="match status" value="2"/>
</dbReference>
<feature type="non-terminal residue" evidence="6">
    <location>
        <position position="1"/>
    </location>
</feature>
<dbReference type="OrthoDB" id="9771863at2"/>
<accession>A0A2V1JLI7</accession>
<name>A0A2V1JLI7_EUBRA</name>
<dbReference type="InterPro" id="IPR003439">
    <property type="entry name" value="ABC_transporter-like_ATP-bd"/>
</dbReference>
<dbReference type="RefSeq" id="WP_146190244.1">
    <property type="nucleotide sequence ID" value="NZ_JRFU01000199.1"/>
</dbReference>
<reference evidence="6 7" key="1">
    <citation type="submission" date="2014-09" db="EMBL/GenBank/DDBJ databases">
        <title>Butyrate-producing bacteria isolated from human gut.</title>
        <authorList>
            <person name="Zhang Q."/>
            <person name="Zhao L."/>
        </authorList>
    </citation>
    <scope>NUCLEOTIDE SEQUENCE [LARGE SCALE GENOMIC DNA]</scope>
    <source>
        <strain evidence="6 7">21</strain>
    </source>
</reference>
<evidence type="ECO:0000313" key="6">
    <source>
        <dbReference type="EMBL" id="PWE85457.1"/>
    </source>
</evidence>
<keyword evidence="4" id="KW-0067">ATP-binding</keyword>
<evidence type="ECO:0000256" key="3">
    <source>
        <dbReference type="ARBA" id="ARBA00022741"/>
    </source>
</evidence>
<dbReference type="PROSITE" id="PS50893">
    <property type="entry name" value="ABC_TRANSPORTER_2"/>
    <property type="match status" value="1"/>
</dbReference>
<dbReference type="PROSITE" id="PS00211">
    <property type="entry name" value="ABC_TRANSPORTER_1"/>
    <property type="match status" value="1"/>
</dbReference>
<dbReference type="Proteomes" id="UP000245288">
    <property type="component" value="Unassembled WGS sequence"/>
</dbReference>
<keyword evidence="1" id="KW-0813">Transport</keyword>
<dbReference type="GO" id="GO:0005524">
    <property type="term" value="F:ATP binding"/>
    <property type="evidence" value="ECO:0007669"/>
    <property type="project" value="UniProtKB-KW"/>
</dbReference>
<dbReference type="InterPro" id="IPR017871">
    <property type="entry name" value="ABC_transporter-like_CS"/>
</dbReference>
<dbReference type="InterPro" id="IPR050107">
    <property type="entry name" value="ABC_carbohydrate_import_ATPase"/>
</dbReference>
<dbReference type="Pfam" id="PF00005">
    <property type="entry name" value="ABC_tran"/>
    <property type="match status" value="1"/>
</dbReference>
<evidence type="ECO:0000259" key="5">
    <source>
        <dbReference type="PROSITE" id="PS50893"/>
    </source>
</evidence>
<evidence type="ECO:0000256" key="4">
    <source>
        <dbReference type="ARBA" id="ARBA00022840"/>
    </source>
</evidence>
<evidence type="ECO:0000256" key="2">
    <source>
        <dbReference type="ARBA" id="ARBA00022737"/>
    </source>
</evidence>
<dbReference type="GO" id="GO:0016887">
    <property type="term" value="F:ATP hydrolysis activity"/>
    <property type="evidence" value="ECO:0007669"/>
    <property type="project" value="InterPro"/>
</dbReference>
<dbReference type="CDD" id="cd03215">
    <property type="entry name" value="ABC_Carb_Monos_II"/>
    <property type="match status" value="1"/>
</dbReference>
<feature type="domain" description="ABC transporter" evidence="5">
    <location>
        <begin position="74"/>
        <end position="316"/>
    </location>
</feature>
<protein>
    <recommendedName>
        <fullName evidence="5">ABC transporter domain-containing protein</fullName>
    </recommendedName>
</protein>
<keyword evidence="7" id="KW-1185">Reference proteome</keyword>
<dbReference type="PANTHER" id="PTHR43790:SF9">
    <property type="entry name" value="GALACTOFURANOSE TRANSPORTER ATP-BINDING PROTEIN YTFR"/>
    <property type="match status" value="1"/>
</dbReference>
<evidence type="ECO:0000256" key="1">
    <source>
        <dbReference type="ARBA" id="ARBA00022448"/>
    </source>
</evidence>
<comment type="caution">
    <text evidence="6">The sequence shown here is derived from an EMBL/GenBank/DDBJ whole genome shotgun (WGS) entry which is preliminary data.</text>
</comment>
<organism evidence="6 7">
    <name type="scientific">Eubacterium ramulus</name>
    <dbReference type="NCBI Taxonomy" id="39490"/>
    <lineage>
        <taxon>Bacteria</taxon>
        <taxon>Bacillati</taxon>
        <taxon>Bacillota</taxon>
        <taxon>Clostridia</taxon>
        <taxon>Eubacteriales</taxon>
        <taxon>Eubacteriaceae</taxon>
        <taxon>Eubacterium</taxon>
    </lineage>
</organism>
<dbReference type="InterPro" id="IPR027417">
    <property type="entry name" value="P-loop_NTPase"/>
</dbReference>
<sequence>YELIKKFKELGRAILLISHDLEETLRISDSITVLRDGRAVGTVETSDVTDDDVKRMMVGREMSGDYYRVDEEEIYEDEVVFSFDHVSTNTGLKDVSFEVHKGEILAFCGLSDSGIHDVGQAAYGLVKPTSGKVLLNAENLEIEDAMFSLKHRIAYVPKDRDEEALMMATTIQNNFCVPSLEEISKKFGYVSTKEMREMADKAKKEYQVKCTSVNQNMNGLSGGNKQKVNLGRWLLKDLQLLIVDCPTRGVDIGVKAYIYHVMQEAKKKGLTMLLITDELTEAMGMADNIIVMKDGMVKKEIGRSSHFSEEKMIEEMI</sequence>
<dbReference type="SUPFAM" id="SSF52540">
    <property type="entry name" value="P-loop containing nucleoside triphosphate hydrolases"/>
    <property type="match status" value="2"/>
</dbReference>
<dbReference type="EMBL" id="JRFU01000199">
    <property type="protein sequence ID" value="PWE85457.1"/>
    <property type="molecule type" value="Genomic_DNA"/>
</dbReference>
<keyword evidence="2" id="KW-0677">Repeat</keyword>
<keyword evidence="3" id="KW-0547">Nucleotide-binding</keyword>